<dbReference type="InterPro" id="IPR018143">
    <property type="entry name" value="Folate_rcpt-like"/>
</dbReference>
<dbReference type="OrthoDB" id="567542at2759"/>
<gene>
    <name evidence="6" type="ORF">HDID_LOCUS2646</name>
    <name evidence="7" type="ORF">WMSIL1_LOCUS11174</name>
</gene>
<dbReference type="Proteomes" id="UP000274504">
    <property type="component" value="Unassembled WGS sequence"/>
</dbReference>
<comment type="similarity">
    <text evidence="1">Belongs to the folate receptor family.</text>
</comment>
<dbReference type="STRING" id="6216.A0A0R3SDA3"/>
<dbReference type="InterPro" id="IPR004269">
    <property type="entry name" value="Folate_rcpt"/>
</dbReference>
<keyword evidence="2 4" id="KW-0732">Signal</keyword>
<keyword evidence="3" id="KW-1015">Disulfide bond</keyword>
<dbReference type="Pfam" id="PF03024">
    <property type="entry name" value="Folate_rec"/>
    <property type="match status" value="1"/>
</dbReference>
<dbReference type="GO" id="GO:0009897">
    <property type="term" value="C:external side of plasma membrane"/>
    <property type="evidence" value="ECO:0007669"/>
    <property type="project" value="TreeGrafter"/>
</dbReference>
<dbReference type="WBParaSite" id="HDID_0000264801-mRNA-1">
    <property type="protein sequence ID" value="HDID_0000264801-mRNA-1"/>
    <property type="gene ID" value="HDID_0000264801"/>
</dbReference>
<keyword evidence="9" id="KW-1185">Reference proteome</keyword>
<feature type="signal peptide" evidence="4">
    <location>
        <begin position="1"/>
        <end position="20"/>
    </location>
</feature>
<evidence type="ECO:0000313" key="9">
    <source>
        <dbReference type="Proteomes" id="UP000321570"/>
    </source>
</evidence>
<evidence type="ECO:0000256" key="4">
    <source>
        <dbReference type="SAM" id="SignalP"/>
    </source>
</evidence>
<evidence type="ECO:0000313" key="6">
    <source>
        <dbReference type="EMBL" id="VDL20596.1"/>
    </source>
</evidence>
<dbReference type="EMBL" id="UYSG01000679">
    <property type="protein sequence ID" value="VDL20596.1"/>
    <property type="molecule type" value="Genomic_DNA"/>
</dbReference>
<evidence type="ECO:0000259" key="5">
    <source>
        <dbReference type="Pfam" id="PF03024"/>
    </source>
</evidence>
<feature type="chain" id="PRO_5044546508" evidence="4">
    <location>
        <begin position="21"/>
        <end position="248"/>
    </location>
</feature>
<evidence type="ECO:0000256" key="2">
    <source>
        <dbReference type="ARBA" id="ARBA00022729"/>
    </source>
</evidence>
<reference evidence="6 8" key="2">
    <citation type="submission" date="2018-11" db="EMBL/GenBank/DDBJ databases">
        <authorList>
            <consortium name="Pathogen Informatics"/>
        </authorList>
    </citation>
    <scope>NUCLEOTIDE SEQUENCE [LARGE SCALE GENOMIC DNA]</scope>
</reference>
<evidence type="ECO:0000313" key="8">
    <source>
        <dbReference type="Proteomes" id="UP000274504"/>
    </source>
</evidence>
<dbReference type="GO" id="GO:0038023">
    <property type="term" value="F:signaling receptor activity"/>
    <property type="evidence" value="ECO:0007669"/>
    <property type="project" value="TreeGrafter"/>
</dbReference>
<evidence type="ECO:0000256" key="1">
    <source>
        <dbReference type="ARBA" id="ARBA00007932"/>
    </source>
</evidence>
<name>A0A0R3SDA3_HYMDI</name>
<proteinExistence type="inferred from homology"/>
<evidence type="ECO:0000256" key="3">
    <source>
        <dbReference type="ARBA" id="ARBA00023157"/>
    </source>
</evidence>
<dbReference type="PANTHER" id="PTHR10517">
    <property type="entry name" value="FOLATE RECEPTOR"/>
    <property type="match status" value="1"/>
</dbReference>
<dbReference type="AlphaFoldDB" id="A0A0R3SDA3"/>
<dbReference type="EMBL" id="CABIJS010000521">
    <property type="protein sequence ID" value="VUZ52714.1"/>
    <property type="molecule type" value="Genomic_DNA"/>
</dbReference>
<accession>A0A0R3SDA3</accession>
<organism evidence="10">
    <name type="scientific">Hymenolepis diminuta</name>
    <name type="common">Rat tapeworm</name>
    <dbReference type="NCBI Taxonomy" id="6216"/>
    <lineage>
        <taxon>Eukaryota</taxon>
        <taxon>Metazoa</taxon>
        <taxon>Spiralia</taxon>
        <taxon>Lophotrochozoa</taxon>
        <taxon>Platyhelminthes</taxon>
        <taxon>Cestoda</taxon>
        <taxon>Eucestoda</taxon>
        <taxon>Cyclophyllidea</taxon>
        <taxon>Hymenolepididae</taxon>
        <taxon>Hymenolepis</taxon>
    </lineage>
</organism>
<protein>
    <submittedName>
        <fullName evidence="10">Folate_rec domain-containing protein</fullName>
    </submittedName>
</protein>
<reference evidence="10" key="1">
    <citation type="submission" date="2017-02" db="UniProtKB">
        <authorList>
            <consortium name="WormBaseParasite"/>
        </authorList>
    </citation>
    <scope>IDENTIFICATION</scope>
</reference>
<reference evidence="7 9" key="3">
    <citation type="submission" date="2019-07" db="EMBL/GenBank/DDBJ databases">
        <authorList>
            <person name="Jastrzebski P J."/>
            <person name="Paukszto L."/>
            <person name="Jastrzebski P J."/>
        </authorList>
    </citation>
    <scope>NUCLEOTIDE SEQUENCE [LARGE SCALE GENOMIC DNA]</scope>
    <source>
        <strain evidence="7 9">WMS-il1</strain>
    </source>
</reference>
<evidence type="ECO:0000313" key="7">
    <source>
        <dbReference type="EMBL" id="VUZ52714.1"/>
    </source>
</evidence>
<dbReference type="Proteomes" id="UP000321570">
    <property type="component" value="Unassembled WGS sequence"/>
</dbReference>
<feature type="domain" description="Folate receptor-like" evidence="5">
    <location>
        <begin position="36"/>
        <end position="201"/>
    </location>
</feature>
<evidence type="ECO:0000313" key="10">
    <source>
        <dbReference type="WBParaSite" id="HDID_0000264801-mRNA-1"/>
    </source>
</evidence>
<sequence length="248" mass="28429">MLHIFVLIFLCFLQSSPSNANDRLLEIDTVDKYLDMCLESDDLNDHPVPEPSLTSCSEWKDLSCCPAKTADLITDESLNGFKFDFCDITPECKKMFLHEYCMAKCSPHFGPWMVKVPSSKFKENFFKVPLCESDCNKWYEVCNTSMACSTNWRSGGFDWSSATNKCHKGYKCLEISKIYGSAKAFCESVWDNSYSVIPSDSVSEWGVTDYHCMHIPWKDNHNVKEIIEHNAEVAKRQAKIIIERVYGN</sequence>